<feature type="compositionally biased region" description="Basic and acidic residues" evidence="7">
    <location>
        <begin position="1329"/>
        <end position="1352"/>
    </location>
</feature>
<evidence type="ECO:0000256" key="4">
    <source>
        <dbReference type="ARBA" id="ARBA00022695"/>
    </source>
</evidence>
<evidence type="ECO:0000259" key="8">
    <source>
        <dbReference type="SMART" id="SM00306"/>
    </source>
</evidence>
<dbReference type="SUPFAM" id="SSF51294">
    <property type="entry name" value="Hedgehog/intein (Hint) domain"/>
    <property type="match status" value="1"/>
</dbReference>
<dbReference type="EMBL" id="MK500566">
    <property type="protein sequence ID" value="QBK91971.1"/>
    <property type="molecule type" value="Genomic_DNA"/>
</dbReference>
<dbReference type="GO" id="GO:0003677">
    <property type="term" value="F:DNA binding"/>
    <property type="evidence" value="ECO:0007669"/>
    <property type="project" value="InterPro"/>
</dbReference>
<dbReference type="PANTHER" id="PTHR19376">
    <property type="entry name" value="DNA-DIRECTED RNA POLYMERASE"/>
    <property type="match status" value="1"/>
</dbReference>
<dbReference type="SUPFAM" id="SSF63562">
    <property type="entry name" value="RPB6/omega subunit-like"/>
    <property type="match status" value="1"/>
</dbReference>
<dbReference type="GO" id="GO:0000428">
    <property type="term" value="C:DNA-directed RNA polymerase complex"/>
    <property type="evidence" value="ECO:0007669"/>
    <property type="project" value="UniProtKB-KW"/>
</dbReference>
<dbReference type="GO" id="GO:0003899">
    <property type="term" value="F:DNA-directed RNA polymerase activity"/>
    <property type="evidence" value="ECO:0007669"/>
    <property type="project" value="UniProtKB-EC"/>
</dbReference>
<keyword evidence="5" id="KW-0804">Transcription</keyword>
<dbReference type="PANTHER" id="PTHR19376:SF32">
    <property type="entry name" value="DNA-DIRECTED RNA POLYMERASE III SUBUNIT RPC1"/>
    <property type="match status" value="1"/>
</dbReference>
<keyword evidence="2" id="KW-0240">DNA-directed RNA polymerase</keyword>
<dbReference type="CDD" id="cd00081">
    <property type="entry name" value="Hint"/>
    <property type="match status" value="1"/>
</dbReference>
<dbReference type="Pfam" id="PF04998">
    <property type="entry name" value="RNA_pol_Rpb1_5"/>
    <property type="match status" value="1"/>
</dbReference>
<dbReference type="InterPro" id="IPR003587">
    <property type="entry name" value="Hint_dom_N"/>
</dbReference>
<gene>
    <name evidence="9" type="ORF">LCPAC304_03140</name>
</gene>
<dbReference type="Gene3D" id="1.10.150.390">
    <property type="match status" value="1"/>
</dbReference>
<dbReference type="GO" id="GO:0006351">
    <property type="term" value="P:DNA-templated transcription"/>
    <property type="evidence" value="ECO:0007669"/>
    <property type="project" value="InterPro"/>
</dbReference>
<feature type="domain" description="Hint" evidence="8">
    <location>
        <begin position="579"/>
        <end position="711"/>
    </location>
</feature>
<evidence type="ECO:0000256" key="5">
    <source>
        <dbReference type="ARBA" id="ARBA00023163"/>
    </source>
</evidence>
<evidence type="ECO:0000256" key="3">
    <source>
        <dbReference type="ARBA" id="ARBA00022679"/>
    </source>
</evidence>
<name>A0A481ZBC4_9VIRU</name>
<dbReference type="InterPro" id="IPR045867">
    <property type="entry name" value="DNA-dir_RpoC_beta_prime"/>
</dbReference>
<accession>A0A481ZBC4</accession>
<dbReference type="InterPro" id="IPR007081">
    <property type="entry name" value="RNA_pol_Rpb1_5"/>
</dbReference>
<dbReference type="Gene3D" id="2.170.16.10">
    <property type="entry name" value="Hedgehog/Intein (Hint) domain"/>
    <property type="match status" value="1"/>
</dbReference>
<evidence type="ECO:0000256" key="6">
    <source>
        <dbReference type="ARBA" id="ARBA00048552"/>
    </source>
</evidence>
<reference evidence="9" key="1">
    <citation type="journal article" date="2019" name="MBio">
        <title>Virus Genomes from Deep Sea Sediments Expand the Ocean Megavirome and Support Independent Origins of Viral Gigantism.</title>
        <authorList>
            <person name="Backstrom D."/>
            <person name="Yutin N."/>
            <person name="Jorgensen S.L."/>
            <person name="Dharamshi J."/>
            <person name="Homa F."/>
            <person name="Zaremba-Niedwiedzka K."/>
            <person name="Spang A."/>
            <person name="Wolf Y.I."/>
            <person name="Koonin E.V."/>
            <person name="Ettema T.J."/>
        </authorList>
    </citation>
    <scope>NUCLEOTIDE SEQUENCE</scope>
</reference>
<comment type="catalytic activity">
    <reaction evidence="6">
        <text>RNA(n) + a ribonucleoside 5'-triphosphate = RNA(n+1) + diphosphate</text>
        <dbReference type="Rhea" id="RHEA:21248"/>
        <dbReference type="Rhea" id="RHEA-COMP:14527"/>
        <dbReference type="Rhea" id="RHEA-COMP:17342"/>
        <dbReference type="ChEBI" id="CHEBI:33019"/>
        <dbReference type="ChEBI" id="CHEBI:61557"/>
        <dbReference type="ChEBI" id="CHEBI:140395"/>
        <dbReference type="EC" id="2.7.7.6"/>
    </reaction>
</comment>
<evidence type="ECO:0000256" key="1">
    <source>
        <dbReference type="ARBA" id="ARBA00012418"/>
    </source>
</evidence>
<evidence type="ECO:0000313" key="9">
    <source>
        <dbReference type="EMBL" id="QBK91971.1"/>
    </source>
</evidence>
<dbReference type="Pfam" id="PF14890">
    <property type="entry name" value="Intein_splicing"/>
    <property type="match status" value="1"/>
</dbReference>
<sequence>MDLETRDLETRDLETMDLEELSIVRETPSESEIKTVTDGVLNAITLLSERAFNEQKEKRKQEEADQDLQSTAENPTKPKRVSLSSDQVFEVLYELRALPRFWEVEDPTEINLALDILQTNLSMLQFPEGFEEKVVGDLEVGVFGLLFGLDRKTALEVYPVFKALNMANEYVVSPATTDALFAEESITMENLLAALQEIDVSSSAQSKLRTDNPSEYAKVLLYRFLLERIGDVRLPTESSDDRIAVSQELLEHFIPTDLLIDVGILTKGNEPQSKDSASYLTNFERARLIGHRATEISENAKIMTDPGDLTDPIKIAEKELRELVMPLKVCRNFPDGTKRIWCASSLAKARDEFYETLKKDLDIVSLKQLFELAISSGYASDAKELLMGILEDLGTNIIPEMETIRLLTESEQRFFVTEIVEMLTAAGISNKDMLEPVHVVTMLLPLLKTDARLHRLLVRDFVSNLFDMFSNVKWVNIPGHSQTDPKDIPRRLSNEEISDILSVVPTIRSAMKSHSDEARDSLVQKMFAVMQDIEMCPSSIPELKQLIIVEFNNSTIDPGSAVGINAADALGEQVSQMTLNSVVWDTEILISERHTEYLTTIVKIGEWIDTLMEEHCGEITLISKNNTEYLPLKDKVQVPTVSEDGKVFWSDVTAITRHLPEGDLVKIKTNSGRSVVATQSKSLLVWNHETKKLVQTNGSAVKIGDRVPIVKNFPSGIYQIADGKVVKDIVLDKIVDIERIPYDEPPFVYDLTVPSTTNFCLANGLGVADTFHAAGASTNMSSGIRALSELIYAMKTRKFPNCTIVFKERLSFDQILDKEADIVETMVGDLVLDWSIDTPDRMEQLWWHKYFTLPPEDDRTKVLRLQLNPILMVERKVTIKDVVMALKHGQGKDGIPSSSMFFAHSSTAEGILDIYPNPDLIKDPVAKIELEIKKGSIEQTSYREEYSADVFIDNIILPNLDNIRIRGVADIKEIYPVKATVLRVVAKEEKMVLADKERYALDRKTVFWKIYYDLNLISSSPIKPKYLLELYEALGYKVVHTDKNFAIITFKGTIEGPPIADEGPSTEGTSTEGTSIADIKGKSHVLPSRIAKDAIDLAKEAKKKKKRNEELPPRQKRLLDLENYMFLTTKGSSIVGLMEKAEVDPYYTYCNNIHLMALTLGVEAARQFFIKDLYDTITNQGGYVNPRNILLLADFLFRHGSFLGTNYTGMSAGTMGYFSLATFERSLQTLKKAAVFSQTETLEGVSAAIAVGKPVAIGTGFFEILSKPIFQTLQEEEEEKEEQMDLARQLEQLMMTGGEEGPSCPLGIGQAFELGQAFDTVGETERFLDGMGPKDPDAAEHLRVEEEPREPSEPSEVTEYVPEEECPTVEQIQGPSTLLREAVEDVGACPDIQNIDQEFIKVRTIEIPSDIHQVPLRPLRKLGVKKFGEDEPLPPSLVAELEDLEIEELGETARVLTVQFTDIPVIQLPKEK</sequence>
<proteinExistence type="predicted"/>
<keyword evidence="3" id="KW-0808">Transferase</keyword>
<protein>
    <recommendedName>
        <fullName evidence="1">DNA-directed RNA polymerase</fullName>
        <ecNumber evidence="1">2.7.7.6</ecNumber>
    </recommendedName>
</protein>
<dbReference type="SUPFAM" id="SSF64484">
    <property type="entry name" value="beta and beta-prime subunits of DNA dependent RNA-polymerase"/>
    <property type="match status" value="2"/>
</dbReference>
<dbReference type="SMART" id="SM00306">
    <property type="entry name" value="HintN"/>
    <property type="match status" value="1"/>
</dbReference>
<organism evidence="9">
    <name type="scientific">Pithovirus LCPAC304</name>
    <dbReference type="NCBI Taxonomy" id="2506594"/>
    <lineage>
        <taxon>Viruses</taxon>
        <taxon>Pithoviruses</taxon>
    </lineage>
</organism>
<dbReference type="InterPro" id="IPR036161">
    <property type="entry name" value="RPB6/omega-like_sf"/>
</dbReference>
<dbReference type="EC" id="2.7.7.6" evidence="1"/>
<feature type="region of interest" description="Disordered" evidence="7">
    <location>
        <begin position="55"/>
        <end position="81"/>
    </location>
</feature>
<keyword evidence="4" id="KW-0548">Nucleotidyltransferase</keyword>
<dbReference type="Gene3D" id="3.90.940.10">
    <property type="match status" value="1"/>
</dbReference>
<feature type="region of interest" description="Disordered" evidence="7">
    <location>
        <begin position="1329"/>
        <end position="1361"/>
    </location>
</feature>
<evidence type="ECO:0000256" key="7">
    <source>
        <dbReference type="SAM" id="MobiDB-lite"/>
    </source>
</evidence>
<dbReference type="InterPro" id="IPR036844">
    <property type="entry name" value="Hint_dom_sf"/>
</dbReference>
<evidence type="ECO:0000256" key="2">
    <source>
        <dbReference type="ARBA" id="ARBA00022478"/>
    </source>
</evidence>